<dbReference type="Pfam" id="PF00515">
    <property type="entry name" value="TPR_1"/>
    <property type="match status" value="1"/>
</dbReference>
<dbReference type="PANTHER" id="PTHR43135:SF3">
    <property type="entry name" value="ALPHA-D-RIBOSE 1-METHYLPHOSPHONATE 5-TRIPHOSPHATE DIPHOSPHATASE"/>
    <property type="match status" value="1"/>
</dbReference>
<feature type="signal peptide" evidence="2">
    <location>
        <begin position="1"/>
        <end position="18"/>
    </location>
</feature>
<dbReference type="PANTHER" id="PTHR43135">
    <property type="entry name" value="ALPHA-D-RIBOSE 1-METHYLPHOSPHONATE 5-TRIPHOSPHATE DIPHOSPHATASE"/>
    <property type="match status" value="1"/>
</dbReference>
<feature type="domain" description="Amidohydrolase-related" evidence="3">
    <location>
        <begin position="98"/>
        <end position="475"/>
    </location>
</feature>
<dbReference type="InterPro" id="IPR011990">
    <property type="entry name" value="TPR-like_helical_dom_sf"/>
</dbReference>
<dbReference type="SMART" id="SM00028">
    <property type="entry name" value="TPR"/>
    <property type="match status" value="1"/>
</dbReference>
<protein>
    <submittedName>
        <fullName evidence="4">Amidohydrolase family protein</fullName>
    </submittedName>
</protein>
<dbReference type="Gene3D" id="3.20.20.140">
    <property type="entry name" value="Metal-dependent hydrolases"/>
    <property type="match status" value="2"/>
</dbReference>
<keyword evidence="2" id="KW-0732">Signal</keyword>
<evidence type="ECO:0000256" key="2">
    <source>
        <dbReference type="SAM" id="SignalP"/>
    </source>
</evidence>
<reference evidence="4 5" key="1">
    <citation type="submission" date="2020-01" db="EMBL/GenBank/DDBJ databases">
        <title>Genomes assembled from Gulf of Kutch pelagic sediment metagenomes.</title>
        <authorList>
            <person name="Chandrashekar M."/>
            <person name="Mahajan M.S."/>
            <person name="Dave K.J."/>
            <person name="Vatsa P."/>
            <person name="Nathani N.M."/>
        </authorList>
    </citation>
    <scope>NUCLEOTIDE SEQUENCE [LARGE SCALE GENOMIC DNA]</scope>
    <source>
        <strain evidence="4">KS3-K002</strain>
    </source>
</reference>
<comment type="caution">
    <text evidence="4">The sequence shown here is derived from an EMBL/GenBank/DDBJ whole genome shotgun (WGS) entry which is preliminary data.</text>
</comment>
<dbReference type="Gene3D" id="1.25.40.10">
    <property type="entry name" value="Tetratricopeptide repeat domain"/>
    <property type="match status" value="1"/>
</dbReference>
<dbReference type="InterPro" id="IPR006680">
    <property type="entry name" value="Amidohydro-rel"/>
</dbReference>
<dbReference type="PROSITE" id="PS50293">
    <property type="entry name" value="TPR_REGION"/>
    <property type="match status" value="1"/>
</dbReference>
<dbReference type="InterPro" id="IPR051781">
    <property type="entry name" value="Metallo-dep_Hydrolase"/>
</dbReference>
<dbReference type="Proteomes" id="UP000702544">
    <property type="component" value="Unassembled WGS sequence"/>
</dbReference>
<feature type="repeat" description="TPR" evidence="1">
    <location>
        <begin position="566"/>
        <end position="599"/>
    </location>
</feature>
<dbReference type="InterPro" id="IPR011059">
    <property type="entry name" value="Metal-dep_hydrolase_composite"/>
</dbReference>
<dbReference type="SUPFAM" id="SSF51556">
    <property type="entry name" value="Metallo-dependent hydrolases"/>
    <property type="match status" value="1"/>
</dbReference>
<name>A0AAE4ZA80_9BACT</name>
<proteinExistence type="predicted"/>
<sequence>MRISGIRHLPLVSTLAGAALIVAALTAARTHGAGQPSAAQTRTAPLAFTGVNVIPMDGKRVLRDQTVVVADGAIQAIGEGSRISVPDEAVRIDAAGKYLIPGLFDMHVHLGQDDAAQHLKLYLANGVTTVQSMHGSPWHLQLREDVASGSVLGPRIFTTGPTTARVGMTTPKEAEEIVLEQKAAGYDAIKQYGSGAGPLDRETYATLIGVAESEGMRVVGHAPRNLPFGVVLEEGQKSIDHMEEIVYTSEAIGQLFEPYLDVQFGRATPEQHPEVLEGPPDPAELEPALDELASRVKAAGLFVTPTLISFGRIQAVTTDEIHKLHRAPQMAYISPLTRIQWSPQFNRYRSGGWSDKLELMSEMLAASHQLQMQLTDAFADAGVPIMAGTDAPLVYVFPGYSLHLELQLLVESGLSPYEALEAATVTPARFLGLEDESGMVAAGKRADLVLLEANPLEDIGATTRIAGVVANGKWLPQVRIDAMLDEIAQGYRPLEKKIAPIAAALQTGDAETALQLYAALDTSDDALASFVERSVNSLGYRLMRSDQLDRALEVFRLNTEYFPQAFNTWDSLAEAYMNKGEDELAIEYYEKSLELNPSNANAKRMIERIRSKS</sequence>
<dbReference type="Gene3D" id="2.30.40.10">
    <property type="entry name" value="Urease, subunit C, domain 1"/>
    <property type="match status" value="1"/>
</dbReference>
<dbReference type="SUPFAM" id="SSF51338">
    <property type="entry name" value="Composite domain of metallo-dependent hydrolases"/>
    <property type="match status" value="1"/>
</dbReference>
<accession>A0AAE4ZA80</accession>
<feature type="chain" id="PRO_5042132724" evidence="2">
    <location>
        <begin position="19"/>
        <end position="613"/>
    </location>
</feature>
<dbReference type="InterPro" id="IPR032466">
    <property type="entry name" value="Metal_Hydrolase"/>
</dbReference>
<dbReference type="PROSITE" id="PS50005">
    <property type="entry name" value="TPR"/>
    <property type="match status" value="1"/>
</dbReference>
<dbReference type="AlphaFoldDB" id="A0AAE4ZA80"/>
<dbReference type="Pfam" id="PF01979">
    <property type="entry name" value="Amidohydro_1"/>
    <property type="match status" value="1"/>
</dbReference>
<dbReference type="InterPro" id="IPR019734">
    <property type="entry name" value="TPR_rpt"/>
</dbReference>
<dbReference type="GO" id="GO:0016810">
    <property type="term" value="F:hydrolase activity, acting on carbon-nitrogen (but not peptide) bonds"/>
    <property type="evidence" value="ECO:0007669"/>
    <property type="project" value="InterPro"/>
</dbReference>
<evidence type="ECO:0000259" key="3">
    <source>
        <dbReference type="Pfam" id="PF01979"/>
    </source>
</evidence>
<keyword evidence="1" id="KW-0802">TPR repeat</keyword>
<evidence type="ECO:0000256" key="1">
    <source>
        <dbReference type="PROSITE-ProRule" id="PRU00339"/>
    </source>
</evidence>
<organism evidence="4 5">
    <name type="scientific">Candidatus Kutchimonas denitrificans</name>
    <dbReference type="NCBI Taxonomy" id="3056748"/>
    <lineage>
        <taxon>Bacteria</taxon>
        <taxon>Pseudomonadati</taxon>
        <taxon>Gemmatimonadota</taxon>
        <taxon>Gemmatimonadia</taxon>
        <taxon>Candidatus Palauibacterales</taxon>
        <taxon>Candidatus Palauibacteraceae</taxon>
        <taxon>Candidatus Kutchimonas</taxon>
    </lineage>
</organism>
<evidence type="ECO:0000313" key="4">
    <source>
        <dbReference type="EMBL" id="NIR76640.1"/>
    </source>
</evidence>
<dbReference type="SUPFAM" id="SSF48452">
    <property type="entry name" value="TPR-like"/>
    <property type="match status" value="1"/>
</dbReference>
<gene>
    <name evidence="4" type="ORF">GWO12_16285</name>
</gene>
<dbReference type="EMBL" id="JAACAK010000137">
    <property type="protein sequence ID" value="NIR76640.1"/>
    <property type="molecule type" value="Genomic_DNA"/>
</dbReference>
<evidence type="ECO:0000313" key="5">
    <source>
        <dbReference type="Proteomes" id="UP000702544"/>
    </source>
</evidence>